<evidence type="ECO:0000313" key="1">
    <source>
        <dbReference type="EMBL" id="QYT05156.1"/>
    </source>
</evidence>
<proteinExistence type="predicted"/>
<reference evidence="1 2" key="1">
    <citation type="journal article" date="2021" name="BMC Genomics">
        <title>Telomere-to-telomere genome assembly of asparaginase-producing Trichoderma simmonsii.</title>
        <authorList>
            <person name="Chung D."/>
            <person name="Kwon Y.M."/>
            <person name="Yang Y."/>
        </authorList>
    </citation>
    <scope>NUCLEOTIDE SEQUENCE [LARGE SCALE GENOMIC DNA]</scope>
    <source>
        <strain evidence="1 2">GH-Sj1</strain>
    </source>
</reference>
<organism evidence="1 2">
    <name type="scientific">Trichoderma simmonsii</name>
    <dbReference type="NCBI Taxonomy" id="1491479"/>
    <lineage>
        <taxon>Eukaryota</taxon>
        <taxon>Fungi</taxon>
        <taxon>Dikarya</taxon>
        <taxon>Ascomycota</taxon>
        <taxon>Pezizomycotina</taxon>
        <taxon>Sordariomycetes</taxon>
        <taxon>Hypocreomycetidae</taxon>
        <taxon>Hypocreales</taxon>
        <taxon>Hypocreaceae</taxon>
        <taxon>Trichoderma</taxon>
    </lineage>
</organism>
<protein>
    <submittedName>
        <fullName evidence="1">Uncharacterized protein</fullName>
    </submittedName>
</protein>
<dbReference type="AlphaFoldDB" id="A0A8G0LSR4"/>
<dbReference type="EMBL" id="CP075870">
    <property type="protein sequence ID" value="QYT05156.1"/>
    <property type="molecule type" value="Genomic_DNA"/>
</dbReference>
<keyword evidence="2" id="KW-1185">Reference proteome</keyword>
<dbReference type="Proteomes" id="UP000826661">
    <property type="component" value="Chromosome VII"/>
</dbReference>
<sequence length="212" mass="24579">MRDILRKCGMTRDKHSGLEFYFNGRHVTNLYTYGIFSRTSYEADGPSLAFLSLRDVSQQRNMSIRFPRHVERSSPEYRIAEKKRKNVRPVNEVEDPYIAAVLIALAQKRQRRQHAVAGTQADTPNREDASDGESKAHKVFLLAHTAMDKPCLYFYTARIPSSFLNRLDYPSENIPSRPFRIKYHQISFASLDAMKRDLKFAISVIHGEEYVF</sequence>
<accession>A0A8G0LSR4</accession>
<gene>
    <name evidence="1" type="ORF">H0G86_012052</name>
</gene>
<evidence type="ECO:0000313" key="2">
    <source>
        <dbReference type="Proteomes" id="UP000826661"/>
    </source>
</evidence>
<name>A0A8G0LSR4_9HYPO</name>